<sequence>MLNEQTAIDDQDILPADILRLIFEFASDHKPTASSLLLVSSTARVWIEPIFYRRVILRDPDRVEQFYNTLKKRSVSLSRHVHHLSILCCKPSVAICGVLAACYALSRLTVHPSVLPMTLRLPADVTLSRTPSRFLPGPFQSVKQLRLTISPFRLSTVTELNSFDSITHIAIDFPRTVASTTGPDHALVGAFLRLIAPLLRSHSIQVVAILASCIGVRVALDTALSEIVDERLIAVELSGKDAMAVRQGRSSVWEIIDRAIECAY</sequence>
<dbReference type="Proteomes" id="UP000076722">
    <property type="component" value="Unassembled WGS sequence"/>
</dbReference>
<dbReference type="EMBL" id="KV419406">
    <property type="protein sequence ID" value="KZS93721.1"/>
    <property type="molecule type" value="Genomic_DNA"/>
</dbReference>
<reference evidence="1 2" key="1">
    <citation type="journal article" date="2016" name="Mol. Biol. Evol.">
        <title>Comparative Genomics of Early-Diverging Mushroom-Forming Fungi Provides Insights into the Origins of Lignocellulose Decay Capabilities.</title>
        <authorList>
            <person name="Nagy L.G."/>
            <person name="Riley R."/>
            <person name="Tritt A."/>
            <person name="Adam C."/>
            <person name="Daum C."/>
            <person name="Floudas D."/>
            <person name="Sun H."/>
            <person name="Yadav J.S."/>
            <person name="Pangilinan J."/>
            <person name="Larsson K.H."/>
            <person name="Matsuura K."/>
            <person name="Barry K."/>
            <person name="Labutti K."/>
            <person name="Kuo R."/>
            <person name="Ohm R.A."/>
            <person name="Bhattacharya S.S."/>
            <person name="Shirouzu T."/>
            <person name="Yoshinaga Y."/>
            <person name="Martin F.M."/>
            <person name="Grigoriev I.V."/>
            <person name="Hibbett D.S."/>
        </authorList>
    </citation>
    <scope>NUCLEOTIDE SEQUENCE [LARGE SCALE GENOMIC DNA]</scope>
    <source>
        <strain evidence="1 2">HHB9708</strain>
    </source>
</reference>
<proteinExistence type="predicted"/>
<dbReference type="AlphaFoldDB" id="A0A164V162"/>
<keyword evidence="2" id="KW-1185">Reference proteome</keyword>
<gene>
    <name evidence="1" type="ORF">SISNIDRAFT_454143</name>
</gene>
<name>A0A164V162_9AGAM</name>
<evidence type="ECO:0000313" key="1">
    <source>
        <dbReference type="EMBL" id="KZS93721.1"/>
    </source>
</evidence>
<evidence type="ECO:0000313" key="2">
    <source>
        <dbReference type="Proteomes" id="UP000076722"/>
    </source>
</evidence>
<protein>
    <recommendedName>
        <fullName evidence="3">F-box domain-containing protein</fullName>
    </recommendedName>
</protein>
<accession>A0A164V162</accession>
<evidence type="ECO:0008006" key="3">
    <source>
        <dbReference type="Google" id="ProtNLM"/>
    </source>
</evidence>
<dbReference type="OrthoDB" id="3145912at2759"/>
<organism evidence="1 2">
    <name type="scientific">Sistotremastrum niveocremeum HHB9708</name>
    <dbReference type="NCBI Taxonomy" id="1314777"/>
    <lineage>
        <taxon>Eukaryota</taxon>
        <taxon>Fungi</taxon>
        <taxon>Dikarya</taxon>
        <taxon>Basidiomycota</taxon>
        <taxon>Agaricomycotina</taxon>
        <taxon>Agaricomycetes</taxon>
        <taxon>Sistotremastrales</taxon>
        <taxon>Sistotremastraceae</taxon>
        <taxon>Sertulicium</taxon>
        <taxon>Sertulicium niveocremeum</taxon>
    </lineage>
</organism>